<dbReference type="Gene3D" id="3.40.50.720">
    <property type="entry name" value="NAD(P)-binding Rossmann-like Domain"/>
    <property type="match status" value="1"/>
</dbReference>
<gene>
    <name evidence="1" type="ORF">ABVK25_005340</name>
</gene>
<sequence>MKTESRTFVVSGGASGLGLATIHNLISTGAYVSILDISTSAGHYLVASLPPNRSKFSKSTSRTPTA</sequence>
<accession>A0ABR4BBL8</accession>
<proteinExistence type="predicted"/>
<dbReference type="InterPro" id="IPR036291">
    <property type="entry name" value="NAD(P)-bd_dom_sf"/>
</dbReference>
<reference evidence="1 2" key="1">
    <citation type="submission" date="2024-09" db="EMBL/GenBank/DDBJ databases">
        <title>Rethinking Asexuality: The Enigmatic Case of Functional Sexual Genes in Lepraria (Stereocaulaceae).</title>
        <authorList>
            <person name="Doellman M."/>
            <person name="Sun Y."/>
            <person name="Barcenas-Pena A."/>
            <person name="Lumbsch H.T."/>
            <person name="Grewe F."/>
        </authorList>
    </citation>
    <scope>NUCLEOTIDE SEQUENCE [LARGE SCALE GENOMIC DNA]</scope>
    <source>
        <strain evidence="1 2">Grewe 0041</strain>
    </source>
</reference>
<name>A0ABR4BBL8_9LECA</name>
<dbReference type="SUPFAM" id="SSF51735">
    <property type="entry name" value="NAD(P)-binding Rossmann-fold domains"/>
    <property type="match status" value="1"/>
</dbReference>
<protein>
    <submittedName>
        <fullName evidence="1">Uncharacterized protein</fullName>
    </submittedName>
</protein>
<dbReference type="EMBL" id="JBHFEH010000016">
    <property type="protein sequence ID" value="KAL2054199.1"/>
    <property type="molecule type" value="Genomic_DNA"/>
</dbReference>
<organism evidence="1 2">
    <name type="scientific">Lepraria finkii</name>
    <dbReference type="NCBI Taxonomy" id="1340010"/>
    <lineage>
        <taxon>Eukaryota</taxon>
        <taxon>Fungi</taxon>
        <taxon>Dikarya</taxon>
        <taxon>Ascomycota</taxon>
        <taxon>Pezizomycotina</taxon>
        <taxon>Lecanoromycetes</taxon>
        <taxon>OSLEUM clade</taxon>
        <taxon>Lecanoromycetidae</taxon>
        <taxon>Lecanorales</taxon>
        <taxon>Lecanorineae</taxon>
        <taxon>Stereocaulaceae</taxon>
        <taxon>Lepraria</taxon>
    </lineage>
</organism>
<keyword evidence="2" id="KW-1185">Reference proteome</keyword>
<evidence type="ECO:0000313" key="2">
    <source>
        <dbReference type="Proteomes" id="UP001590951"/>
    </source>
</evidence>
<comment type="caution">
    <text evidence="1">The sequence shown here is derived from an EMBL/GenBank/DDBJ whole genome shotgun (WGS) entry which is preliminary data.</text>
</comment>
<evidence type="ECO:0000313" key="1">
    <source>
        <dbReference type="EMBL" id="KAL2054199.1"/>
    </source>
</evidence>
<dbReference type="Proteomes" id="UP001590951">
    <property type="component" value="Unassembled WGS sequence"/>
</dbReference>